<dbReference type="InterPro" id="IPR032675">
    <property type="entry name" value="LRR_dom_sf"/>
</dbReference>
<feature type="non-terminal residue" evidence="3">
    <location>
        <position position="217"/>
    </location>
</feature>
<evidence type="ECO:0000256" key="1">
    <source>
        <dbReference type="ARBA" id="ARBA00022614"/>
    </source>
</evidence>
<dbReference type="PANTHER" id="PTHR48051">
    <property type="match status" value="1"/>
</dbReference>
<dbReference type="GO" id="GO:0005737">
    <property type="term" value="C:cytoplasm"/>
    <property type="evidence" value="ECO:0007669"/>
    <property type="project" value="TreeGrafter"/>
</dbReference>
<dbReference type="PROSITE" id="PS51450">
    <property type="entry name" value="LRR"/>
    <property type="match status" value="1"/>
</dbReference>
<evidence type="ECO:0000256" key="2">
    <source>
        <dbReference type="ARBA" id="ARBA00022737"/>
    </source>
</evidence>
<evidence type="ECO:0000313" key="3">
    <source>
        <dbReference type="EMBL" id="AAX26924.2"/>
    </source>
</evidence>
<name>Q5C0A1_SCHJA</name>
<organism evidence="3">
    <name type="scientific">Schistosoma japonicum</name>
    <name type="common">Blood fluke</name>
    <dbReference type="NCBI Taxonomy" id="6182"/>
    <lineage>
        <taxon>Eukaryota</taxon>
        <taxon>Metazoa</taxon>
        <taxon>Spiralia</taxon>
        <taxon>Lophotrochozoa</taxon>
        <taxon>Platyhelminthes</taxon>
        <taxon>Trematoda</taxon>
        <taxon>Digenea</taxon>
        <taxon>Strigeidida</taxon>
        <taxon>Schistosomatoidea</taxon>
        <taxon>Schistosomatidae</taxon>
        <taxon>Schistosoma</taxon>
    </lineage>
</organism>
<sequence>QGRLRRGKLIDMPRQRSYTSTEDNKPKLVNKEFFNKQYKSLKTYISNSGSHPELNSQPCSSQIPFVPGSPISLATKRCVFYQDDSGKIISLTKSRKSNHLDGSKLILNSKGRLILDLSSLGLVNLSPDIGSLSHLIELFLYDNKLTSLPSEIGLLKNLQRLWLQENSLTFLPDELGSCSKLTHLDIRHIRLEAALFNLQQINRYSYYWQFMPFRDVG</sequence>
<dbReference type="SMART" id="SM00369">
    <property type="entry name" value="LRR_TYP"/>
    <property type="match status" value="2"/>
</dbReference>
<dbReference type="Gene3D" id="3.80.10.10">
    <property type="entry name" value="Ribonuclease Inhibitor"/>
    <property type="match status" value="1"/>
</dbReference>
<proteinExistence type="evidence at transcript level"/>
<dbReference type="InterPro" id="IPR003591">
    <property type="entry name" value="Leu-rich_rpt_typical-subtyp"/>
</dbReference>
<dbReference type="InterPro" id="IPR001611">
    <property type="entry name" value="Leu-rich_rpt"/>
</dbReference>
<accession>Q5C0A1</accession>
<protein>
    <submittedName>
        <fullName evidence="3">SJCHGC02725 protein</fullName>
    </submittedName>
</protein>
<keyword evidence="2" id="KW-0677">Repeat</keyword>
<keyword evidence="1" id="KW-0433">Leucine-rich repeat</keyword>
<dbReference type="PANTHER" id="PTHR48051:SF33">
    <property type="entry name" value="NON-SPECIFIC SERINE_THREONINE PROTEIN KINASE"/>
    <property type="match status" value="1"/>
</dbReference>
<dbReference type="EMBL" id="AY811035">
    <property type="protein sequence ID" value="AAX26924.2"/>
    <property type="molecule type" value="mRNA"/>
</dbReference>
<feature type="non-terminal residue" evidence="3">
    <location>
        <position position="1"/>
    </location>
</feature>
<dbReference type="InterPro" id="IPR050216">
    <property type="entry name" value="LRR_domain-containing"/>
</dbReference>
<reference evidence="3" key="1">
    <citation type="journal article" date="2006" name="PLoS Pathog.">
        <title>New perspectives on host-parasite interplay by comparative transcriptomic and proteomic analyses of Schistosoma japonicum.</title>
        <authorList>
            <person name="Liu F."/>
            <person name="Lu J."/>
            <person name="Hu W."/>
            <person name="Wang S.Y."/>
            <person name="Cui S.J."/>
            <person name="Chi M."/>
            <person name="Yan Q."/>
            <person name="Wang X.R."/>
            <person name="Song H.D."/>
            <person name="Xu X.N."/>
            <person name="Wang J.J."/>
            <person name="Zhang X.L."/>
            <person name="Zhang X."/>
            <person name="Wang Z.Q."/>
            <person name="Xue C.L."/>
            <person name="Brindley P.J."/>
            <person name="McManus D.P."/>
            <person name="Yang P.Y."/>
            <person name="Feng Z."/>
            <person name="Chen Z."/>
            <person name="Han Z.G."/>
        </authorList>
    </citation>
    <scope>NUCLEOTIDE SEQUENCE</scope>
</reference>
<dbReference type="SUPFAM" id="SSF52058">
    <property type="entry name" value="L domain-like"/>
    <property type="match status" value="1"/>
</dbReference>
<dbReference type="AlphaFoldDB" id="Q5C0A1"/>